<gene>
    <name evidence="3" type="ORF">yc1106_04733</name>
</gene>
<feature type="region of interest" description="Disordered" evidence="2">
    <location>
        <begin position="263"/>
        <end position="327"/>
    </location>
</feature>
<dbReference type="EMBL" id="CP089276">
    <property type="protein sequence ID" value="USP77459.1"/>
    <property type="molecule type" value="Genomic_DNA"/>
</dbReference>
<dbReference type="OrthoDB" id="3785701at2759"/>
<accession>A0A9Q8Z7J7</accession>
<feature type="compositionally biased region" description="Basic and acidic residues" evidence="2">
    <location>
        <begin position="1"/>
        <end position="15"/>
    </location>
</feature>
<dbReference type="AlphaFoldDB" id="A0A9Q8Z7J7"/>
<dbReference type="Proteomes" id="UP001056012">
    <property type="component" value="Chromosome 3"/>
</dbReference>
<evidence type="ECO:0000313" key="4">
    <source>
        <dbReference type="Proteomes" id="UP001056012"/>
    </source>
</evidence>
<feature type="compositionally biased region" description="Polar residues" evidence="2">
    <location>
        <begin position="136"/>
        <end position="149"/>
    </location>
</feature>
<feature type="compositionally biased region" description="Polar residues" evidence="2">
    <location>
        <begin position="272"/>
        <end position="284"/>
    </location>
</feature>
<proteinExistence type="predicted"/>
<evidence type="ECO:0000313" key="3">
    <source>
        <dbReference type="EMBL" id="USP77459.1"/>
    </source>
</evidence>
<evidence type="ECO:0000256" key="1">
    <source>
        <dbReference type="SAM" id="Coils"/>
    </source>
</evidence>
<feature type="compositionally biased region" description="Low complexity" evidence="2">
    <location>
        <begin position="16"/>
        <end position="26"/>
    </location>
</feature>
<keyword evidence="1" id="KW-0175">Coiled coil</keyword>
<keyword evidence="4" id="KW-1185">Reference proteome</keyword>
<organism evidence="3 4">
    <name type="scientific">Curvularia clavata</name>
    <dbReference type="NCBI Taxonomy" id="95742"/>
    <lineage>
        <taxon>Eukaryota</taxon>
        <taxon>Fungi</taxon>
        <taxon>Dikarya</taxon>
        <taxon>Ascomycota</taxon>
        <taxon>Pezizomycotina</taxon>
        <taxon>Dothideomycetes</taxon>
        <taxon>Pleosporomycetidae</taxon>
        <taxon>Pleosporales</taxon>
        <taxon>Pleosporineae</taxon>
        <taxon>Pleosporaceae</taxon>
        <taxon>Curvularia</taxon>
    </lineage>
</organism>
<feature type="region of interest" description="Disordered" evidence="2">
    <location>
        <begin position="1"/>
        <end position="118"/>
    </location>
</feature>
<name>A0A9Q8Z7J7_CURCL</name>
<sequence>MEDERELRTHPEMPSRSKATTANAATSKKRPLSKNASSSIAKRPSTQGGFLLSSDDDEESADDDDNDCYLVYSKPVDQRAVISPKPIHQQAVVPSKVPASMQEPLPTEPTQAPVPTKQLNKARLSVLLGRNKKLKQTASKASHPTTATHSPKRSEDVATGDKLAESSNKRASLPQMLGSSLLGIKQTAAPRPKLPYAAVSVVEPQHSFLQQNKSTYALGGIAPIRAIDDSKGKEAALVVRPHGGIGKEEFQQKSIHALKPAALQAPKKIQSDSKTATHPQSTAPSGAKPGSKAQELAKPKVTILHSQPQHKENEPKIKQQAPEAHSRCTEFTKPVSCSSEQPFQNDAPNADNDEASDVATLALQKPVPPLISSHVPPKIKQENMKSKDTVAEGSEKASRTVLAKISPPVTNTVTPDEVTDASSEVLVLPRCELSKDAQPYFEYSIFRKDWSSDQDESEASNKEIVLLRFTNVLEANAQAERLFQSGKYLSYMIIESSTKRDEHGCIILTSSIAPFDHPTHKHHTKIYVQRDYVSKFANQTPQSLKGTTFISDTAYILRLFRLVEVPDAVNSNSPDSDLNSPLAAACDPVRVCHPHDRPEVYTTLEAANRAAKNLQVELTHKKDLNDAMTKAFQEQDLMRLNEKVRELEAARDGEERFWRSKFNPSGLEGDKLELVVEKVGICGPRNI</sequence>
<protein>
    <submittedName>
        <fullName evidence="3">Uncharacterized protein</fullName>
    </submittedName>
</protein>
<feature type="coiled-coil region" evidence="1">
    <location>
        <begin position="604"/>
        <end position="657"/>
    </location>
</feature>
<reference evidence="3" key="1">
    <citation type="submission" date="2021-12" db="EMBL/GenBank/DDBJ databases">
        <title>Curvularia clavata genome.</title>
        <authorList>
            <person name="Cao Y."/>
        </authorList>
    </citation>
    <scope>NUCLEOTIDE SEQUENCE</scope>
    <source>
        <strain evidence="3">Yc1106</strain>
    </source>
</reference>
<evidence type="ECO:0000256" key="2">
    <source>
        <dbReference type="SAM" id="MobiDB-lite"/>
    </source>
</evidence>
<feature type="region of interest" description="Disordered" evidence="2">
    <location>
        <begin position="131"/>
        <end position="174"/>
    </location>
</feature>
<feature type="compositionally biased region" description="Acidic residues" evidence="2">
    <location>
        <begin position="54"/>
        <end position="67"/>
    </location>
</feature>
<dbReference type="VEuPathDB" id="FungiDB:yc1106_04733"/>
<feature type="compositionally biased region" description="Polar residues" evidence="2">
    <location>
        <begin position="34"/>
        <end position="48"/>
    </location>
</feature>